<reference evidence="6" key="1">
    <citation type="journal article" date="2020" name="mSystems">
        <title>Genome- and Community-Level Interaction Insights into Carbon Utilization and Element Cycling Functions of Hydrothermarchaeota in Hydrothermal Sediment.</title>
        <authorList>
            <person name="Zhou Z."/>
            <person name="Liu Y."/>
            <person name="Xu W."/>
            <person name="Pan J."/>
            <person name="Luo Z.H."/>
            <person name="Li M."/>
        </authorList>
    </citation>
    <scope>NUCLEOTIDE SEQUENCE [LARGE SCALE GENOMIC DNA]</scope>
    <source>
        <strain evidence="6">SpSt-1217</strain>
    </source>
</reference>
<keyword evidence="3 5" id="KW-1133">Transmembrane helix</keyword>
<gene>
    <name evidence="6" type="ORF">ENN90_02275</name>
</gene>
<proteinExistence type="predicted"/>
<protein>
    <submittedName>
        <fullName evidence="6">CvpA family protein</fullName>
    </submittedName>
</protein>
<feature type="transmembrane region" description="Helical" evidence="5">
    <location>
        <begin position="6"/>
        <end position="21"/>
    </location>
</feature>
<feature type="transmembrane region" description="Helical" evidence="5">
    <location>
        <begin position="62"/>
        <end position="82"/>
    </location>
</feature>
<name>A0A831PJE7_9BACT</name>
<dbReference type="AlphaFoldDB" id="A0A831PJE7"/>
<sequence>MNYIDIILGIIFLFAAIGGFRKGLVSELASLAALVLGIWGAIEFSYITSDFLTENFNLETEYLNIVSFIVTFIVIVVLVHIVGSAVNKFIEVAMLGFLNKATGLVFGILRSALVLSVILLVFDKIDEDVEILSQKAKTESRMYEPVRNFAPSLFPFIQNWVDGKYEENKDENVFDQIKDALKASI</sequence>
<dbReference type="PANTHER" id="PTHR37306:SF1">
    <property type="entry name" value="COLICIN V PRODUCTION PROTEIN"/>
    <property type="match status" value="1"/>
</dbReference>
<evidence type="ECO:0000256" key="1">
    <source>
        <dbReference type="ARBA" id="ARBA00004141"/>
    </source>
</evidence>
<dbReference type="EMBL" id="DSDK01000127">
    <property type="protein sequence ID" value="HDR50435.1"/>
    <property type="molecule type" value="Genomic_DNA"/>
</dbReference>
<accession>A0A831PJE7</accession>
<dbReference type="InterPro" id="IPR003825">
    <property type="entry name" value="Colicin-V_CvpA"/>
</dbReference>
<evidence type="ECO:0000313" key="6">
    <source>
        <dbReference type="EMBL" id="HDR50435.1"/>
    </source>
</evidence>
<evidence type="ECO:0000256" key="5">
    <source>
        <dbReference type="SAM" id="Phobius"/>
    </source>
</evidence>
<keyword evidence="2 5" id="KW-0812">Transmembrane</keyword>
<evidence type="ECO:0000256" key="2">
    <source>
        <dbReference type="ARBA" id="ARBA00022692"/>
    </source>
</evidence>
<keyword evidence="4 5" id="KW-0472">Membrane</keyword>
<feature type="transmembrane region" description="Helical" evidence="5">
    <location>
        <begin position="103"/>
        <end position="122"/>
    </location>
</feature>
<dbReference type="Pfam" id="PF02674">
    <property type="entry name" value="Colicin_V"/>
    <property type="match status" value="1"/>
</dbReference>
<dbReference type="GO" id="GO:0009403">
    <property type="term" value="P:toxin biosynthetic process"/>
    <property type="evidence" value="ECO:0007669"/>
    <property type="project" value="InterPro"/>
</dbReference>
<dbReference type="GO" id="GO:0016020">
    <property type="term" value="C:membrane"/>
    <property type="evidence" value="ECO:0007669"/>
    <property type="project" value="UniProtKB-SubCell"/>
</dbReference>
<dbReference type="PANTHER" id="PTHR37306">
    <property type="entry name" value="COLICIN V PRODUCTION PROTEIN"/>
    <property type="match status" value="1"/>
</dbReference>
<evidence type="ECO:0000256" key="4">
    <source>
        <dbReference type="ARBA" id="ARBA00023136"/>
    </source>
</evidence>
<evidence type="ECO:0000256" key="3">
    <source>
        <dbReference type="ARBA" id="ARBA00022989"/>
    </source>
</evidence>
<organism evidence="6">
    <name type="scientific">Mariniphaga anaerophila</name>
    <dbReference type="NCBI Taxonomy" id="1484053"/>
    <lineage>
        <taxon>Bacteria</taxon>
        <taxon>Pseudomonadati</taxon>
        <taxon>Bacteroidota</taxon>
        <taxon>Bacteroidia</taxon>
        <taxon>Marinilabiliales</taxon>
        <taxon>Prolixibacteraceae</taxon>
        <taxon>Mariniphaga</taxon>
    </lineage>
</organism>
<dbReference type="Proteomes" id="UP000886047">
    <property type="component" value="Unassembled WGS sequence"/>
</dbReference>
<comment type="caution">
    <text evidence="6">The sequence shown here is derived from an EMBL/GenBank/DDBJ whole genome shotgun (WGS) entry which is preliminary data.</text>
</comment>
<feature type="transmembrane region" description="Helical" evidence="5">
    <location>
        <begin position="28"/>
        <end position="47"/>
    </location>
</feature>
<comment type="subcellular location">
    <subcellularLocation>
        <location evidence="1">Membrane</location>
        <topology evidence="1">Multi-pass membrane protein</topology>
    </subcellularLocation>
</comment>